<gene>
    <name evidence="3" type="ORF">ACFONJ_10285</name>
</gene>
<dbReference type="RefSeq" id="WP_290296777.1">
    <property type="nucleotide sequence ID" value="NZ_JAUFQR010000001.1"/>
</dbReference>
<accession>A0ABV7XX23</accession>
<dbReference type="Proteomes" id="UP001595735">
    <property type="component" value="Unassembled WGS sequence"/>
</dbReference>
<dbReference type="GO" id="GO:0016491">
    <property type="term" value="F:oxidoreductase activity"/>
    <property type="evidence" value="ECO:0007669"/>
    <property type="project" value="UniProtKB-KW"/>
</dbReference>
<dbReference type="EMBL" id="JBHRYO010000002">
    <property type="protein sequence ID" value="MFC3756353.1"/>
    <property type="molecule type" value="Genomic_DNA"/>
</dbReference>
<dbReference type="Pfam" id="PF02525">
    <property type="entry name" value="Flavodoxin_2"/>
    <property type="match status" value="1"/>
</dbReference>
<reference evidence="4" key="1">
    <citation type="journal article" date="2019" name="Int. J. Syst. Evol. Microbiol.">
        <title>The Global Catalogue of Microorganisms (GCM) 10K type strain sequencing project: providing services to taxonomists for standard genome sequencing and annotation.</title>
        <authorList>
            <consortium name="The Broad Institute Genomics Platform"/>
            <consortium name="The Broad Institute Genome Sequencing Center for Infectious Disease"/>
            <person name="Wu L."/>
            <person name="Ma J."/>
        </authorList>
    </citation>
    <scope>NUCLEOTIDE SEQUENCE [LARGE SCALE GENOMIC DNA]</scope>
    <source>
        <strain evidence="4">CECT 7798</strain>
    </source>
</reference>
<organism evidence="3 4">
    <name type="scientific">Chryseobacterium tructae</name>
    <dbReference type="NCBI Taxonomy" id="1037380"/>
    <lineage>
        <taxon>Bacteria</taxon>
        <taxon>Pseudomonadati</taxon>
        <taxon>Bacteroidota</taxon>
        <taxon>Flavobacteriia</taxon>
        <taxon>Flavobacteriales</taxon>
        <taxon>Weeksellaceae</taxon>
        <taxon>Chryseobacterium group</taxon>
        <taxon>Chryseobacterium</taxon>
    </lineage>
</organism>
<dbReference type="PANTHER" id="PTHR47307:SF1">
    <property type="entry name" value="GLUTATHIONE-REGULATED POTASSIUM-EFFLUX SYSTEM ANCILLARY PROTEIN KEFG"/>
    <property type="match status" value="1"/>
</dbReference>
<comment type="caution">
    <text evidence="3">The sequence shown here is derived from an EMBL/GenBank/DDBJ whole genome shotgun (WGS) entry which is preliminary data.</text>
</comment>
<dbReference type="SUPFAM" id="SSF52218">
    <property type="entry name" value="Flavoproteins"/>
    <property type="match status" value="1"/>
</dbReference>
<sequence length="195" mass="23140">MKTLVIVTHPEIEKSVINKRWIEELKKYPEKYTVHQLYDAYPDGKIDVVREQKLMESHDTIVFQFPFYWFSSPPLLKQWLDEVILHGWAYGSNSGYKLARKKMTLAVTAGIDDDEYSASGKYKYTMKELFRPYELTFDYIKAHYEEPFVYYGIERDPSDEWIDRSVPMYLDFLDALSVNNCDQDRLVLDNCQDSL</sequence>
<dbReference type="InterPro" id="IPR046980">
    <property type="entry name" value="KefG/KefF"/>
</dbReference>
<dbReference type="PANTHER" id="PTHR47307">
    <property type="entry name" value="GLUTATHIONE-REGULATED POTASSIUM-EFFLUX SYSTEM ANCILLARY PROTEIN KEFG"/>
    <property type="match status" value="1"/>
</dbReference>
<dbReference type="Gene3D" id="3.40.50.360">
    <property type="match status" value="1"/>
</dbReference>
<dbReference type="InterPro" id="IPR003680">
    <property type="entry name" value="Flavodoxin_fold"/>
</dbReference>
<dbReference type="InterPro" id="IPR029039">
    <property type="entry name" value="Flavoprotein-like_sf"/>
</dbReference>
<dbReference type="EC" id="1.6.99.-" evidence="3"/>
<keyword evidence="4" id="KW-1185">Reference proteome</keyword>
<evidence type="ECO:0000313" key="3">
    <source>
        <dbReference type="EMBL" id="MFC3756353.1"/>
    </source>
</evidence>
<dbReference type="EC" id="1.-.-.-" evidence="3"/>
<evidence type="ECO:0000313" key="4">
    <source>
        <dbReference type="Proteomes" id="UP001595735"/>
    </source>
</evidence>
<name>A0ABV7XX23_9FLAO</name>
<keyword evidence="1 3" id="KW-0560">Oxidoreductase</keyword>
<proteinExistence type="predicted"/>
<evidence type="ECO:0000259" key="2">
    <source>
        <dbReference type="Pfam" id="PF02525"/>
    </source>
</evidence>
<feature type="domain" description="Flavodoxin-like fold" evidence="2">
    <location>
        <begin position="1"/>
        <end position="159"/>
    </location>
</feature>
<evidence type="ECO:0000256" key="1">
    <source>
        <dbReference type="ARBA" id="ARBA00023002"/>
    </source>
</evidence>
<protein>
    <submittedName>
        <fullName evidence="3">NAD(P)H-dependent oxidoreductase</fullName>
        <ecNumber evidence="3">1.-.-.-</ecNumber>
        <ecNumber evidence="3">1.6.99.-</ecNumber>
    </submittedName>
</protein>